<dbReference type="InterPro" id="IPR013078">
    <property type="entry name" value="His_Pase_superF_clade-1"/>
</dbReference>
<keyword evidence="1" id="KW-0732">Signal</keyword>
<dbReference type="AlphaFoldDB" id="A0A7X0JT32"/>
<name>A0A7X0JT32_9GAMM</name>
<dbReference type="SUPFAM" id="SSF53254">
    <property type="entry name" value="Phosphoglycerate mutase-like"/>
    <property type="match status" value="1"/>
</dbReference>
<dbReference type="Gene3D" id="3.40.50.1240">
    <property type="entry name" value="Phosphoglycerate mutase-like"/>
    <property type="match status" value="1"/>
</dbReference>
<organism evidence="2 3">
    <name type="scientific">Pseudoteredinibacter isoporae</name>
    <dbReference type="NCBI Taxonomy" id="570281"/>
    <lineage>
        <taxon>Bacteria</taxon>
        <taxon>Pseudomonadati</taxon>
        <taxon>Pseudomonadota</taxon>
        <taxon>Gammaproteobacteria</taxon>
        <taxon>Cellvibrionales</taxon>
        <taxon>Cellvibrionaceae</taxon>
        <taxon>Pseudoteredinibacter</taxon>
    </lineage>
</organism>
<dbReference type="InterPro" id="IPR029033">
    <property type="entry name" value="His_PPase_superfam"/>
</dbReference>
<dbReference type="RefSeq" id="WP_166850160.1">
    <property type="nucleotide sequence ID" value="NZ_JAAONY010000001.1"/>
</dbReference>
<feature type="signal peptide" evidence="1">
    <location>
        <begin position="1"/>
        <end position="22"/>
    </location>
</feature>
<keyword evidence="3" id="KW-1185">Reference proteome</keyword>
<evidence type="ECO:0000256" key="1">
    <source>
        <dbReference type="SAM" id="SignalP"/>
    </source>
</evidence>
<evidence type="ECO:0000313" key="2">
    <source>
        <dbReference type="EMBL" id="MBB6520821.1"/>
    </source>
</evidence>
<dbReference type="Pfam" id="PF00300">
    <property type="entry name" value="His_Phos_1"/>
    <property type="match status" value="1"/>
</dbReference>
<dbReference type="EMBL" id="JACHHT010000001">
    <property type="protein sequence ID" value="MBB6520821.1"/>
    <property type="molecule type" value="Genomic_DNA"/>
</dbReference>
<comment type="caution">
    <text evidence="2">The sequence shown here is derived from an EMBL/GenBank/DDBJ whole genome shotgun (WGS) entry which is preliminary data.</text>
</comment>
<sequence>MKIYPFIMASMLLTLLAAPSQATNAAAEGKEHTIYLVRHAEKQKGKNPALTAEGQCRAQFYAQYFSRIPLDRLFASHYRRNQETAAPVKEKRGLDALPFDPSQQVEFAQELATLHGDTLVVAHNHLPEIIRALGGDYQGDIDHEEYRYIFSLELKGGKLVKQRLFIGPYFSKDCQANI</sequence>
<proteinExistence type="predicted"/>
<reference evidence="2 3" key="1">
    <citation type="submission" date="2020-08" db="EMBL/GenBank/DDBJ databases">
        <title>Genomic Encyclopedia of Type Strains, Phase IV (KMG-IV): sequencing the most valuable type-strain genomes for metagenomic binning, comparative biology and taxonomic classification.</title>
        <authorList>
            <person name="Goeker M."/>
        </authorList>
    </citation>
    <scope>NUCLEOTIDE SEQUENCE [LARGE SCALE GENOMIC DNA]</scope>
    <source>
        <strain evidence="2 3">DSM 22368</strain>
    </source>
</reference>
<dbReference type="Proteomes" id="UP000528457">
    <property type="component" value="Unassembled WGS sequence"/>
</dbReference>
<dbReference type="InParanoid" id="A0A7X0JT32"/>
<evidence type="ECO:0000313" key="3">
    <source>
        <dbReference type="Proteomes" id="UP000528457"/>
    </source>
</evidence>
<feature type="chain" id="PRO_5031246861" evidence="1">
    <location>
        <begin position="23"/>
        <end position="178"/>
    </location>
</feature>
<accession>A0A7X0JT32</accession>
<gene>
    <name evidence="2" type="ORF">HNR48_001099</name>
</gene>
<protein>
    <submittedName>
        <fullName evidence="2">Broad specificity phosphatase PhoE</fullName>
    </submittedName>
</protein>
<dbReference type="CDD" id="cd07067">
    <property type="entry name" value="HP_PGM_like"/>
    <property type="match status" value="1"/>
</dbReference>